<keyword evidence="1" id="KW-0472">Membrane</keyword>
<dbReference type="EMBL" id="FQVH01000002">
    <property type="protein sequence ID" value="SHE54265.1"/>
    <property type="molecule type" value="Genomic_DNA"/>
</dbReference>
<dbReference type="InterPro" id="IPR021338">
    <property type="entry name" value="DUF2953"/>
</dbReference>
<keyword evidence="1" id="KW-0812">Transmembrane</keyword>
<dbReference type="OrthoDB" id="1953500at2"/>
<keyword evidence="1" id="KW-1133">Transmembrane helix</keyword>
<keyword evidence="3" id="KW-1185">Reference proteome</keyword>
<name>A0A1M4UC24_9THEO</name>
<proteinExistence type="predicted"/>
<feature type="transmembrane region" description="Helical" evidence="1">
    <location>
        <begin position="122"/>
        <end position="145"/>
    </location>
</feature>
<evidence type="ECO:0000313" key="3">
    <source>
        <dbReference type="Proteomes" id="UP000184088"/>
    </source>
</evidence>
<reference evidence="2 3" key="1">
    <citation type="submission" date="2016-11" db="EMBL/GenBank/DDBJ databases">
        <authorList>
            <person name="Jaros S."/>
            <person name="Januszkiewicz K."/>
            <person name="Wedrychowicz H."/>
        </authorList>
    </citation>
    <scope>NUCLEOTIDE SEQUENCE [LARGE SCALE GENOMIC DNA]</scope>
    <source>
        <strain evidence="2 3">DSM 17918</strain>
    </source>
</reference>
<protein>
    <recommendedName>
        <fullName evidence="4">DUF2953 domain-containing protein</fullName>
    </recommendedName>
</protein>
<organism evidence="2 3">
    <name type="scientific">Caldanaerobius fijiensis DSM 17918</name>
    <dbReference type="NCBI Taxonomy" id="1121256"/>
    <lineage>
        <taxon>Bacteria</taxon>
        <taxon>Bacillati</taxon>
        <taxon>Bacillota</taxon>
        <taxon>Clostridia</taxon>
        <taxon>Thermoanaerobacterales</taxon>
        <taxon>Thermoanaerobacteraceae</taxon>
        <taxon>Caldanaerobius</taxon>
    </lineage>
</organism>
<dbReference type="Pfam" id="PF11167">
    <property type="entry name" value="DUF2953"/>
    <property type="match status" value="1"/>
</dbReference>
<gene>
    <name evidence="2" type="ORF">SAMN02746089_00436</name>
</gene>
<evidence type="ECO:0000256" key="1">
    <source>
        <dbReference type="SAM" id="Phobius"/>
    </source>
</evidence>
<feature type="transmembrane region" description="Helical" evidence="1">
    <location>
        <begin position="177"/>
        <end position="202"/>
    </location>
</feature>
<accession>A0A1M4UC24</accession>
<dbReference type="AlphaFoldDB" id="A0A1M4UC24"/>
<evidence type="ECO:0008006" key="4">
    <source>
        <dbReference type="Google" id="ProtNLM"/>
    </source>
</evidence>
<dbReference type="RefSeq" id="WP_073341454.1">
    <property type="nucleotide sequence ID" value="NZ_FQVH01000002.1"/>
</dbReference>
<evidence type="ECO:0000313" key="2">
    <source>
        <dbReference type="EMBL" id="SHE54265.1"/>
    </source>
</evidence>
<dbReference type="STRING" id="1121256.SAMN02746089_00436"/>
<dbReference type="Proteomes" id="UP000184088">
    <property type="component" value="Unassembled WGS sequence"/>
</dbReference>
<sequence length="224" mass="26351">MYILLVLLLFLLMFFTPLKFNLGLKRVKNNDSILFSVNLYFLKIAKVEVNYLDFLFRKDSNELRYNIILKYIFPILLNKKRKKQVSYKRMREMLSDIFELYIKYLKAINYITKRTYINKIDIFIQLGLYDAALTAIFAGFLYTVINTILALTSSYIKFTDVPAVSIKPDFNELRFDLFANSIIVIRLGHIIIGGFLILLGGLKNERASNRRFNENNNGKFERYG</sequence>